<name>I0I2E9_CALAS</name>
<dbReference type="PANTHER" id="PTHR10859:SF91">
    <property type="entry name" value="DOLICHYL-PHOSPHATE BETA-GLUCOSYLTRANSFERASE"/>
    <property type="match status" value="1"/>
</dbReference>
<keyword evidence="16" id="KW-1185">Reference proteome</keyword>
<dbReference type="RefSeq" id="WP_014432676.1">
    <property type="nucleotide sequence ID" value="NC_017079.1"/>
</dbReference>
<feature type="domain" description="Glycosyltransferase 2-like" evidence="14">
    <location>
        <begin position="63"/>
        <end position="229"/>
    </location>
</feature>
<comment type="similarity">
    <text evidence="3">Belongs to the glycosyltransferase 2 family.</text>
</comment>
<dbReference type="EC" id="2.4.1.117" evidence="4"/>
<organism evidence="15 16">
    <name type="scientific">Caldilinea aerophila (strain DSM 14535 / JCM 11387 / NBRC 104270 / STL-6-O1)</name>
    <dbReference type="NCBI Taxonomy" id="926550"/>
    <lineage>
        <taxon>Bacteria</taxon>
        <taxon>Bacillati</taxon>
        <taxon>Chloroflexota</taxon>
        <taxon>Caldilineae</taxon>
        <taxon>Caldilineales</taxon>
        <taxon>Caldilineaceae</taxon>
        <taxon>Caldilinea</taxon>
    </lineage>
</organism>
<dbReference type="Gene3D" id="3.90.550.10">
    <property type="entry name" value="Spore Coat Polysaccharide Biosynthesis Protein SpsA, Chain A"/>
    <property type="match status" value="1"/>
</dbReference>
<evidence type="ECO:0000256" key="8">
    <source>
        <dbReference type="ARBA" id="ARBA00022824"/>
    </source>
</evidence>
<dbReference type="STRING" id="926550.CLDAP_13970"/>
<keyword evidence="5" id="KW-0328">Glycosyltransferase</keyword>
<keyword evidence="9" id="KW-0735">Signal-anchor</keyword>
<protein>
    <recommendedName>
        <fullName evidence="4">dolichyl-phosphate beta-glucosyltransferase</fullName>
        <ecNumber evidence="4">2.4.1.117</ecNumber>
    </recommendedName>
</protein>
<gene>
    <name evidence="15" type="ordered locus">CLDAP_13970</name>
</gene>
<reference evidence="15 16" key="1">
    <citation type="submission" date="2012-02" db="EMBL/GenBank/DDBJ databases">
        <title>Complete genome sequence of Caldilinea aerophila DSM 14535 (= NBRC 102666).</title>
        <authorList>
            <person name="Oguchi A."/>
            <person name="Hosoyama A."/>
            <person name="Sekine M."/>
            <person name="Fukai R."/>
            <person name="Kato Y."/>
            <person name="Nakamura S."/>
            <person name="Hanada S."/>
            <person name="Yamazaki S."/>
            <person name="Fujita N."/>
        </authorList>
    </citation>
    <scope>NUCLEOTIDE SEQUENCE [LARGE SCALE GENOMIC DNA]</scope>
    <source>
        <strain evidence="16">DSM 14535 / JCM 11387 / NBRC 104270 / STL-6-O1</strain>
    </source>
</reference>
<dbReference type="SUPFAM" id="SSF53448">
    <property type="entry name" value="Nucleotide-diphospho-sugar transferases"/>
    <property type="match status" value="1"/>
</dbReference>
<dbReference type="InterPro" id="IPR029044">
    <property type="entry name" value="Nucleotide-diphossugar_trans"/>
</dbReference>
<evidence type="ECO:0000256" key="9">
    <source>
        <dbReference type="ARBA" id="ARBA00022968"/>
    </source>
</evidence>
<evidence type="ECO:0000256" key="10">
    <source>
        <dbReference type="ARBA" id="ARBA00022989"/>
    </source>
</evidence>
<evidence type="ECO:0000256" key="3">
    <source>
        <dbReference type="ARBA" id="ARBA00006739"/>
    </source>
</evidence>
<keyword evidence="11" id="KW-0472">Membrane</keyword>
<comment type="pathway">
    <text evidence="2">Protein modification; protein glycosylation.</text>
</comment>
<evidence type="ECO:0000313" key="16">
    <source>
        <dbReference type="Proteomes" id="UP000007880"/>
    </source>
</evidence>
<dbReference type="GO" id="GO:0004581">
    <property type="term" value="F:dolichyl-phosphate beta-glucosyltransferase activity"/>
    <property type="evidence" value="ECO:0007669"/>
    <property type="project" value="UniProtKB-EC"/>
</dbReference>
<sequence>MMHLNATATSQQESTPTSTVYSHAAVDAAQPVEKDTAHYIEKEVYERYLHWKTHLLQETPRLSVVIPAYNEVVRIAPTIGAIASYVCSLDIPWELIVSDDGSKDHTVALCNDLGLANLRVLVADRNGGKGSAVRRGVLAARGERILFTDADNSTPIEELEKLMRRMDEGYDIVIGSRAAIGAEEAHRSLIRRLMSNTLRAMIRPILGMNIKDTQCGFKLFRREAAQRIFAMQTIMGFSFDLEILYLAHKYGYRVAEEPVRWIDAPGSKVDKMKEIRRFLKDMATIKLNDFKGIYD</sequence>
<dbReference type="KEGG" id="cap:CLDAP_13970"/>
<evidence type="ECO:0000313" key="15">
    <source>
        <dbReference type="EMBL" id="BAL99436.1"/>
    </source>
</evidence>
<evidence type="ECO:0000256" key="5">
    <source>
        <dbReference type="ARBA" id="ARBA00022676"/>
    </source>
</evidence>
<evidence type="ECO:0000256" key="13">
    <source>
        <dbReference type="SAM" id="MobiDB-lite"/>
    </source>
</evidence>
<dbReference type="InterPro" id="IPR035518">
    <property type="entry name" value="DPG_synthase"/>
</dbReference>
<evidence type="ECO:0000256" key="4">
    <source>
        <dbReference type="ARBA" id="ARBA00012583"/>
    </source>
</evidence>
<dbReference type="PATRIC" id="fig|926550.5.peg.1476"/>
<proteinExistence type="inferred from homology"/>
<keyword evidence="10" id="KW-1133">Transmembrane helix</keyword>
<evidence type="ECO:0000256" key="12">
    <source>
        <dbReference type="ARBA" id="ARBA00045097"/>
    </source>
</evidence>
<evidence type="ECO:0000259" key="14">
    <source>
        <dbReference type="Pfam" id="PF00535"/>
    </source>
</evidence>
<dbReference type="HOGENOM" id="CLU_033536_9_0_0"/>
<evidence type="ECO:0000256" key="7">
    <source>
        <dbReference type="ARBA" id="ARBA00022692"/>
    </source>
</evidence>
<comment type="catalytic activity">
    <reaction evidence="12">
        <text>a di-trans,poly-cis-dolichyl phosphate + UDP-alpha-D-glucose = a di-trans,poly-cis-dolichyl beta-D-glucosyl phosphate + UDP</text>
        <dbReference type="Rhea" id="RHEA:15401"/>
        <dbReference type="Rhea" id="RHEA-COMP:19498"/>
        <dbReference type="Rhea" id="RHEA-COMP:19502"/>
        <dbReference type="ChEBI" id="CHEBI:57525"/>
        <dbReference type="ChEBI" id="CHEBI:57683"/>
        <dbReference type="ChEBI" id="CHEBI:58223"/>
        <dbReference type="ChEBI" id="CHEBI:58885"/>
        <dbReference type="EC" id="2.4.1.117"/>
    </reaction>
    <physiologicalReaction direction="left-to-right" evidence="12">
        <dbReference type="Rhea" id="RHEA:15402"/>
    </physiologicalReaction>
</comment>
<dbReference type="InterPro" id="IPR001173">
    <property type="entry name" value="Glyco_trans_2-like"/>
</dbReference>
<dbReference type="CDD" id="cd04188">
    <property type="entry name" value="DPG_synthase"/>
    <property type="match status" value="1"/>
</dbReference>
<evidence type="ECO:0000256" key="2">
    <source>
        <dbReference type="ARBA" id="ARBA00004922"/>
    </source>
</evidence>
<dbReference type="PANTHER" id="PTHR10859">
    <property type="entry name" value="GLYCOSYL TRANSFERASE"/>
    <property type="match status" value="1"/>
</dbReference>
<dbReference type="Proteomes" id="UP000007880">
    <property type="component" value="Chromosome"/>
</dbReference>
<evidence type="ECO:0000256" key="6">
    <source>
        <dbReference type="ARBA" id="ARBA00022679"/>
    </source>
</evidence>
<keyword evidence="6 15" id="KW-0808">Transferase</keyword>
<dbReference type="eggNOG" id="COG1215">
    <property type="taxonomic scope" value="Bacteria"/>
</dbReference>
<dbReference type="EMBL" id="AP012337">
    <property type="protein sequence ID" value="BAL99436.1"/>
    <property type="molecule type" value="Genomic_DNA"/>
</dbReference>
<dbReference type="Pfam" id="PF00535">
    <property type="entry name" value="Glycos_transf_2"/>
    <property type="match status" value="1"/>
</dbReference>
<evidence type="ECO:0000256" key="11">
    <source>
        <dbReference type="ARBA" id="ARBA00023136"/>
    </source>
</evidence>
<dbReference type="OrthoDB" id="9810303at2"/>
<keyword evidence="8" id="KW-0256">Endoplasmic reticulum</keyword>
<feature type="region of interest" description="Disordered" evidence="13">
    <location>
        <begin position="1"/>
        <end position="21"/>
    </location>
</feature>
<evidence type="ECO:0000256" key="1">
    <source>
        <dbReference type="ARBA" id="ARBA00004389"/>
    </source>
</evidence>
<keyword evidence="7" id="KW-0812">Transmembrane</keyword>
<comment type="subcellular location">
    <subcellularLocation>
        <location evidence="1">Endoplasmic reticulum membrane</location>
        <topology evidence="1">Single-pass membrane protein</topology>
    </subcellularLocation>
</comment>
<accession>I0I2E9</accession>
<dbReference type="GO" id="GO:0006487">
    <property type="term" value="P:protein N-linked glycosylation"/>
    <property type="evidence" value="ECO:0007669"/>
    <property type="project" value="TreeGrafter"/>
</dbReference>
<dbReference type="AlphaFoldDB" id="I0I2E9"/>